<gene>
    <name evidence="1" type="ORF">ACFSM5_18640</name>
</gene>
<sequence>MSVPIFHSHKTIRFAHCDAAGIAFYPQLVTLIHEVQEDWFGHMGWPYKRMHLEAGLGVPTAKINLKFHSPLRLGDEVEFGLSVKRLSDRSVDIAVLAAIKGQLPSVSAEASLVLVDLTTMKSRPWPDDLKQHIQQWAPAESVAS</sequence>
<dbReference type="Gene3D" id="3.10.129.10">
    <property type="entry name" value="Hotdog Thioesterase"/>
    <property type="match status" value="1"/>
</dbReference>
<organism evidence="1 2">
    <name type="scientific">Lacibacterium aquatile</name>
    <dbReference type="NCBI Taxonomy" id="1168082"/>
    <lineage>
        <taxon>Bacteria</taxon>
        <taxon>Pseudomonadati</taxon>
        <taxon>Pseudomonadota</taxon>
        <taxon>Alphaproteobacteria</taxon>
        <taxon>Rhodospirillales</taxon>
        <taxon>Rhodospirillaceae</taxon>
    </lineage>
</organism>
<evidence type="ECO:0000313" key="1">
    <source>
        <dbReference type="EMBL" id="MFD2264931.1"/>
    </source>
</evidence>
<dbReference type="Pfam" id="PF13279">
    <property type="entry name" value="4HBT_2"/>
    <property type="match status" value="1"/>
</dbReference>
<accession>A0ABW5DY72</accession>
<dbReference type="CDD" id="cd00586">
    <property type="entry name" value="4HBT"/>
    <property type="match status" value="1"/>
</dbReference>
<protein>
    <submittedName>
        <fullName evidence="1">Acyl-CoA thioesterase</fullName>
        <ecNumber evidence="1">3.1.2.-</ecNumber>
    </submittedName>
</protein>
<name>A0ABW5DY72_9PROT</name>
<proteinExistence type="predicted"/>
<dbReference type="EMBL" id="JBHUIP010000014">
    <property type="protein sequence ID" value="MFD2264931.1"/>
    <property type="molecule type" value="Genomic_DNA"/>
</dbReference>
<dbReference type="Proteomes" id="UP001597295">
    <property type="component" value="Unassembled WGS sequence"/>
</dbReference>
<evidence type="ECO:0000313" key="2">
    <source>
        <dbReference type="Proteomes" id="UP001597295"/>
    </source>
</evidence>
<reference evidence="2" key="1">
    <citation type="journal article" date="2019" name="Int. J. Syst. Evol. Microbiol.">
        <title>The Global Catalogue of Microorganisms (GCM) 10K type strain sequencing project: providing services to taxonomists for standard genome sequencing and annotation.</title>
        <authorList>
            <consortium name="The Broad Institute Genomics Platform"/>
            <consortium name="The Broad Institute Genome Sequencing Center for Infectious Disease"/>
            <person name="Wu L."/>
            <person name="Ma J."/>
        </authorList>
    </citation>
    <scope>NUCLEOTIDE SEQUENCE [LARGE SCALE GENOMIC DNA]</scope>
    <source>
        <strain evidence="2">CGMCC 1.19062</strain>
    </source>
</reference>
<dbReference type="EC" id="3.1.2.-" evidence="1"/>
<dbReference type="InterPro" id="IPR029069">
    <property type="entry name" value="HotDog_dom_sf"/>
</dbReference>
<comment type="caution">
    <text evidence="1">The sequence shown here is derived from an EMBL/GenBank/DDBJ whole genome shotgun (WGS) entry which is preliminary data.</text>
</comment>
<keyword evidence="1" id="KW-0378">Hydrolase</keyword>
<dbReference type="GO" id="GO:0016787">
    <property type="term" value="F:hydrolase activity"/>
    <property type="evidence" value="ECO:0007669"/>
    <property type="project" value="UniProtKB-KW"/>
</dbReference>
<dbReference type="SUPFAM" id="SSF54637">
    <property type="entry name" value="Thioesterase/thiol ester dehydrase-isomerase"/>
    <property type="match status" value="1"/>
</dbReference>
<keyword evidence="2" id="KW-1185">Reference proteome</keyword>
<dbReference type="RefSeq" id="WP_379878077.1">
    <property type="nucleotide sequence ID" value="NZ_JBHUIP010000014.1"/>
</dbReference>